<dbReference type="PANTHER" id="PTHR43752:SF2">
    <property type="entry name" value="BNR_ASP-BOX REPEAT FAMILY PROTEIN"/>
    <property type="match status" value="1"/>
</dbReference>
<dbReference type="CDD" id="cd15482">
    <property type="entry name" value="Sialidase_non-viral"/>
    <property type="match status" value="1"/>
</dbReference>
<organism evidence="3">
    <name type="scientific">Tetraselmis sp. GSL018</name>
    <dbReference type="NCBI Taxonomy" id="582737"/>
    <lineage>
        <taxon>Eukaryota</taxon>
        <taxon>Viridiplantae</taxon>
        <taxon>Chlorophyta</taxon>
        <taxon>core chlorophytes</taxon>
        <taxon>Chlorodendrophyceae</taxon>
        <taxon>Chlorodendrales</taxon>
        <taxon>Chlorodendraceae</taxon>
        <taxon>Tetraselmis</taxon>
    </lineage>
</organism>
<proteinExistence type="predicted"/>
<reference evidence="3" key="1">
    <citation type="submission" date="2014-05" db="EMBL/GenBank/DDBJ databases">
        <title>The transcriptome of the halophilic microalga Tetraselmis sp. GSL018 isolated from the Great Salt Lake, Utah.</title>
        <authorList>
            <person name="Jinkerson R.E."/>
            <person name="D'Adamo S."/>
            <person name="Posewitz M.C."/>
        </authorList>
    </citation>
    <scope>NUCLEOTIDE SEQUENCE</scope>
    <source>
        <strain evidence="3">GSL018</strain>
    </source>
</reference>
<dbReference type="Pfam" id="PF13088">
    <property type="entry name" value="BNR_2"/>
    <property type="match status" value="1"/>
</dbReference>
<feature type="domain" description="Sialidase" evidence="2">
    <location>
        <begin position="220"/>
        <end position="500"/>
    </location>
</feature>
<dbReference type="AlphaFoldDB" id="A0A061RC76"/>
<dbReference type="InterPro" id="IPR011040">
    <property type="entry name" value="Sialidase"/>
</dbReference>
<gene>
    <name evidence="3" type="ORF">TSPGSL018_8824</name>
</gene>
<dbReference type="Gene3D" id="2.120.10.10">
    <property type="match status" value="1"/>
</dbReference>
<keyword evidence="1" id="KW-1133">Transmembrane helix</keyword>
<keyword evidence="1" id="KW-0472">Membrane</keyword>
<dbReference type="EMBL" id="GBEZ01018000">
    <property type="protein sequence ID" value="JAC68389.1"/>
    <property type="molecule type" value="Transcribed_RNA"/>
</dbReference>
<name>A0A061RC76_9CHLO</name>
<keyword evidence="1" id="KW-0812">Transmembrane</keyword>
<feature type="transmembrane region" description="Helical" evidence="1">
    <location>
        <begin position="12"/>
        <end position="31"/>
    </location>
</feature>
<accession>A0A061RC76</accession>
<dbReference type="PANTHER" id="PTHR43752">
    <property type="entry name" value="BNR/ASP-BOX REPEAT FAMILY PROTEIN"/>
    <property type="match status" value="1"/>
</dbReference>
<dbReference type="InterPro" id="IPR036278">
    <property type="entry name" value="Sialidase_sf"/>
</dbReference>
<evidence type="ECO:0000259" key="2">
    <source>
        <dbReference type="Pfam" id="PF13088"/>
    </source>
</evidence>
<protein>
    <submittedName>
        <fullName evidence="3">Bnr asp-box repeat protein</fullName>
    </submittedName>
</protein>
<dbReference type="SUPFAM" id="SSF50939">
    <property type="entry name" value="Sialidases"/>
    <property type="match status" value="1"/>
</dbReference>
<evidence type="ECO:0000313" key="3">
    <source>
        <dbReference type="EMBL" id="JAC68389.1"/>
    </source>
</evidence>
<evidence type="ECO:0000256" key="1">
    <source>
        <dbReference type="SAM" id="Phobius"/>
    </source>
</evidence>
<sequence>MGRRTYDVFNSRIHCVIFFAAAILLVLLVLITNPVKLPQLLQSFQGWQSGDHVTENLPRLSPLRRGLAQTLPWYAMAGSAAARPLVSGSVASLMAARKGRPGRAPAAAAGGTPRGRLVGQTAMRMAEERNATLGEIYGAEWVPRVVAVSDELPPQDLGAETYGCWKRSYRNEGCPQAFMDGTIRPAGFNGSGPYLAYMQAARNASSQQVHAPFILSLPNGEMLAAWFDGLEGRHGVAIVVSRLPRGPAGQGTWTRPQVVSMEPTRSAQNPVMWYDAPTRTVYLMHTSQRALLGQGTSDVRWLRSKDHGRTWSSPAQVFRRPGAFIRNAMVTGVRGEWLLPMYYTPVGYNGFAAHYCTMRRSRDKGRTWAETRISHPGQFLAQPTTVRLSQSPPVLVTWMRDRRNLFVYVSKSHDDGKTWSTPKRTRLPNNNSAIQALRLLSGAIAMVFNNKGGVLDRWPITIALSYDGGESWPYLRDLDREPLHLAYPALTQTSDGLIHVVYSYHREAIKYVSVTEEWIKAGNTYGTFKGDKERNRVAVPEVHTGSGVPKNLR</sequence>